<organism evidence="2">
    <name type="scientific">Duck-associated chapparvovirus 2</name>
    <dbReference type="NCBI Taxonomy" id="2810803"/>
    <lineage>
        <taxon>Viruses</taxon>
        <taxon>Monodnaviria</taxon>
        <taxon>Shotokuvirae</taxon>
        <taxon>Cossaviricota</taxon>
        <taxon>Quintoviricetes</taxon>
        <taxon>Piccovirales</taxon>
        <taxon>Parvoviridae</taxon>
        <taxon>Hamaparvovirinae</taxon>
        <taxon>Chaphamaparvovirus</taxon>
        <taxon>Chaphamaparvovirus anseriform6</taxon>
    </lineage>
</organism>
<evidence type="ECO:0000313" key="2">
    <source>
        <dbReference type="EMBL" id="QRK03693.1"/>
    </source>
</evidence>
<dbReference type="EMBL" id="MW306777">
    <property type="protein sequence ID" value="QRK03693.1"/>
    <property type="molecule type" value="Genomic_DNA"/>
</dbReference>
<reference evidence="2" key="1">
    <citation type="journal article" date="2021" name="Viruses">
        <title>Investigating the Diversity and Host Range of Novel Parvoviruses from North American Ducks Using Epidemiology, Phylogenetics, Genome Structure, and Codon Usage Analysis.</title>
        <authorList>
            <person name="Canuti M."/>
            <person name="Verhoeven J.T.P."/>
            <person name="Munro H.J."/>
            <person name="Roul S."/>
            <person name="Ojkic D."/>
            <person name="Robertson G.J."/>
            <person name="Whitney H.G."/>
            <person name="Dufour S.C."/>
            <person name="Lang A.S."/>
        </authorList>
    </citation>
    <scope>NUCLEOTIDE SEQUENCE</scope>
    <source>
        <strain evidence="2">B57</strain>
    </source>
</reference>
<name>A0A891EZX6_9VIRU</name>
<evidence type="ECO:0000256" key="1">
    <source>
        <dbReference type="SAM" id="MobiDB-lite"/>
    </source>
</evidence>
<feature type="compositionally biased region" description="Polar residues" evidence="1">
    <location>
        <begin position="548"/>
        <end position="559"/>
    </location>
</feature>
<accession>A0A891EZX6</accession>
<sequence length="559" mass="64466">MSRTIKFSNVYMTYIDNAFFKYPSIEVETIILGTHKQAEYINTGWHIVPNFLWRHVITPRQWAQLVMECEAYQVKSIHGTIYNPIPITTNLSLQRVNLFSAFNNCTYAMTYTDKMYETSFFPWFELPVHKRLHLAQKEGVIWTGAMTQESSGSVTDHKYSRYQWPIYQWQRPAMKTIFDNTWSQGKTGGNGVYNVDATVDESNPKLAIPGGVFWDPFNCPDDIGELRAGKNAIDFSWSTAECDKGKWYNLDQMVQYTTWSTDGPYCGVGRPQEMFNTTKMDPAFATTYGLAEASATDSTHGSGVLAYEDYTIPNYANLPIVPTKWFWKEIEKSIIDMDQTTGKNTAIPFYRKANKYWSGTEWECYTYPPCQWFVKGIPLCDANDDQIRTTTQVSFRISIELEGRIRRSAYYAPTHGPWSGEQLYTHTNKRAIFQPACIRYKTGGRRRTWQNMQTPMLSSTGDVTNINKSNLTEHARQDGYIWEFNKQLAAMCYNNDHHPAGIPDHASHNRMYQPSIKVKWTKDTDSTEIIMEEDENDENEIPKPTPRKASSISKLLNLH</sequence>
<feature type="region of interest" description="Disordered" evidence="1">
    <location>
        <begin position="531"/>
        <end position="559"/>
    </location>
</feature>
<proteinExistence type="predicted"/>
<protein>
    <submittedName>
        <fullName evidence="2">Capsid protein 1</fullName>
    </submittedName>
</protein>
<gene>
    <name evidence="2" type="primary">VP1</name>
</gene>